<organism evidence="1 2">
    <name type="scientific">Paenibacillus mucilaginosus (strain KNP414)</name>
    <dbReference type="NCBI Taxonomy" id="1036673"/>
    <lineage>
        <taxon>Bacteria</taxon>
        <taxon>Bacillati</taxon>
        <taxon>Bacillota</taxon>
        <taxon>Bacilli</taxon>
        <taxon>Bacillales</taxon>
        <taxon>Paenibacillaceae</taxon>
        <taxon>Paenibacillus</taxon>
    </lineage>
</organism>
<proteinExistence type="predicted"/>
<protein>
    <recommendedName>
        <fullName evidence="3">MmcQ-like protein</fullName>
    </recommendedName>
</protein>
<dbReference type="Pfam" id="PF04237">
    <property type="entry name" value="YjbR"/>
    <property type="match status" value="1"/>
</dbReference>
<evidence type="ECO:0000313" key="1">
    <source>
        <dbReference type="EMBL" id="AEI45356.1"/>
    </source>
</evidence>
<dbReference type="KEGG" id="pms:KNP414_06837"/>
<reference evidence="1 2" key="2">
    <citation type="journal article" date="2013" name="Genome Announc.">
        <title>Genome Sequence of Growth-Improving Paenibacillus mucilaginosus Strain KNP414.</title>
        <authorList>
            <person name="Lu J.J."/>
            <person name="Wang J.F."/>
            <person name="Hu X.F."/>
        </authorList>
    </citation>
    <scope>NUCLEOTIDE SEQUENCE [LARGE SCALE GENOMIC DNA]</scope>
    <source>
        <strain evidence="1 2">KNP414</strain>
    </source>
</reference>
<dbReference type="InterPro" id="IPR058532">
    <property type="entry name" value="YjbR/MT2646/Rv2570-like"/>
</dbReference>
<dbReference type="Gene3D" id="3.90.1150.30">
    <property type="match status" value="1"/>
</dbReference>
<dbReference type="SUPFAM" id="SSF142906">
    <property type="entry name" value="YjbR-like"/>
    <property type="match status" value="1"/>
</dbReference>
<sequence>MNHAYLIEQGLAKPGVTLRYPFDPAMPVLFVGSKMFALLSTHGGRPSANLKGDPETNWLLRESHPDTVLPGYHMNKRHWNTVVLDGSLSEGEILDMLEESYRLVCRNLPKAERPPVQQESR</sequence>
<dbReference type="PANTHER" id="PTHR35145">
    <property type="entry name" value="CYTOPLASMIC PROTEIN-RELATED"/>
    <property type="match status" value="1"/>
</dbReference>
<dbReference type="PANTHER" id="PTHR35145:SF1">
    <property type="entry name" value="CYTOPLASMIC PROTEIN"/>
    <property type="match status" value="1"/>
</dbReference>
<reference evidence="2" key="1">
    <citation type="submission" date="2011-06" db="EMBL/GenBank/DDBJ databases">
        <title>Complete genome sequence of Paenibacillus mucilaginosus KNP414.</title>
        <authorList>
            <person name="Wang J."/>
            <person name="Hu S."/>
            <person name="Hu X."/>
            <person name="Zhang B."/>
            <person name="Dong D."/>
            <person name="Zhang S."/>
            <person name="Zhao K."/>
            <person name="Wu D."/>
        </authorList>
    </citation>
    <scope>NUCLEOTIDE SEQUENCE [LARGE SCALE GENOMIC DNA]</scope>
    <source>
        <strain evidence="2">KNP414</strain>
    </source>
</reference>
<evidence type="ECO:0000313" key="2">
    <source>
        <dbReference type="Proteomes" id="UP000006620"/>
    </source>
</evidence>
<gene>
    <name evidence="1" type="ordered locus">KNP414_06837</name>
</gene>
<dbReference type="InterPro" id="IPR038056">
    <property type="entry name" value="YjbR-like_sf"/>
</dbReference>
<accession>F8FEN9</accession>
<dbReference type="Proteomes" id="UP000006620">
    <property type="component" value="Chromosome"/>
</dbReference>
<dbReference type="AlphaFoldDB" id="F8FEN9"/>
<dbReference type="RefSeq" id="WP_013920500.1">
    <property type="nucleotide sequence ID" value="NC_015690.1"/>
</dbReference>
<dbReference type="HOGENOM" id="CLU_105851_1_1_9"/>
<evidence type="ECO:0008006" key="3">
    <source>
        <dbReference type="Google" id="ProtNLM"/>
    </source>
</evidence>
<name>F8FEN9_PAEMK</name>
<dbReference type="InterPro" id="IPR007351">
    <property type="entry name" value="YjbR"/>
</dbReference>
<dbReference type="EMBL" id="CP002869">
    <property type="protein sequence ID" value="AEI45356.1"/>
    <property type="molecule type" value="Genomic_DNA"/>
</dbReference>
<dbReference type="PATRIC" id="fig|1036673.3.peg.6384"/>